<organism evidence="1 2">
    <name type="scientific">Xylaria curta</name>
    <dbReference type="NCBI Taxonomy" id="42375"/>
    <lineage>
        <taxon>Eukaryota</taxon>
        <taxon>Fungi</taxon>
        <taxon>Dikarya</taxon>
        <taxon>Ascomycota</taxon>
        <taxon>Pezizomycotina</taxon>
        <taxon>Sordariomycetes</taxon>
        <taxon>Xylariomycetidae</taxon>
        <taxon>Xylariales</taxon>
        <taxon>Xylariaceae</taxon>
        <taxon>Xylaria</taxon>
    </lineage>
</organism>
<evidence type="ECO:0000313" key="1">
    <source>
        <dbReference type="EMBL" id="KAJ2968924.1"/>
    </source>
</evidence>
<accession>A0ACC1MQ30</accession>
<sequence length="162" mass="16599">MITGLHHINLVVPPDTLDDAAAFYGSTLGLTPRAVPALQNESNRPHQHNAQNASNQMFGAIGGAGPSGSAGGGGPVFGGPLQDNIRPGHSVPFGGGAAVAMATSNPPVPAGSAGTNGALQQGQQPILNDALSYLDQVKVQFADQPDVYNKFLDIMKDFKSQT</sequence>
<dbReference type="Proteomes" id="UP001143856">
    <property type="component" value="Unassembled WGS sequence"/>
</dbReference>
<comment type="caution">
    <text evidence="1">The sequence shown here is derived from an EMBL/GenBank/DDBJ whole genome shotgun (WGS) entry which is preliminary data.</text>
</comment>
<dbReference type="EMBL" id="JAPDGR010004171">
    <property type="protein sequence ID" value="KAJ2968924.1"/>
    <property type="molecule type" value="Genomic_DNA"/>
</dbReference>
<reference evidence="1" key="1">
    <citation type="submission" date="2022-10" db="EMBL/GenBank/DDBJ databases">
        <title>Genome Sequence of Xylaria curta.</title>
        <authorList>
            <person name="Buettner E."/>
        </authorList>
    </citation>
    <scope>NUCLEOTIDE SEQUENCE</scope>
    <source>
        <strain evidence="1">Babe10</strain>
    </source>
</reference>
<proteinExistence type="predicted"/>
<gene>
    <name evidence="1" type="ORF">NUW58_g10111</name>
</gene>
<protein>
    <submittedName>
        <fullName evidence="1">Uncharacterized protein</fullName>
    </submittedName>
</protein>
<name>A0ACC1MQ30_9PEZI</name>
<evidence type="ECO:0000313" key="2">
    <source>
        <dbReference type="Proteomes" id="UP001143856"/>
    </source>
</evidence>
<keyword evidence="2" id="KW-1185">Reference proteome</keyword>